<feature type="transmembrane region" description="Helical" evidence="1">
    <location>
        <begin position="142"/>
        <end position="162"/>
    </location>
</feature>
<name>T0ZDQ0_9ZZZZ</name>
<evidence type="ECO:0000313" key="2">
    <source>
        <dbReference type="EMBL" id="EQD27960.1"/>
    </source>
</evidence>
<protein>
    <recommendedName>
        <fullName evidence="3">DUF1453 domain-containing protein</fullName>
    </recommendedName>
</protein>
<sequence>MHANVIVLILVAALIGVRIYLRVRRAFGRQRVKPRRLTVRIALFAVFGVLAILLASAELRTLAALLAGGACGAALAGLGVRHTRFESTPEGRFYTPHTYVGLIVTVSFLLWMVYDFLDVYHQLAVATAVNPHGAPLPPESPLTFAISGTFIAYYFAYSLGVLRRSRQPAITPPASETG</sequence>
<accession>T0ZDQ0</accession>
<feature type="transmembrane region" description="Helical" evidence="1">
    <location>
        <begin position="37"/>
        <end position="56"/>
    </location>
</feature>
<dbReference type="AlphaFoldDB" id="T0ZDQ0"/>
<organism evidence="2">
    <name type="scientific">mine drainage metagenome</name>
    <dbReference type="NCBI Taxonomy" id="410659"/>
    <lineage>
        <taxon>unclassified sequences</taxon>
        <taxon>metagenomes</taxon>
        <taxon>ecological metagenomes</taxon>
    </lineage>
</organism>
<gene>
    <name evidence="2" type="ORF">B1A_21479</name>
</gene>
<comment type="caution">
    <text evidence="2">The sequence shown here is derived from an EMBL/GenBank/DDBJ whole genome shotgun (WGS) entry which is preliminary data.</text>
</comment>
<dbReference type="Pfam" id="PF07301">
    <property type="entry name" value="DUF1453"/>
    <property type="match status" value="1"/>
</dbReference>
<feature type="transmembrane region" description="Helical" evidence="1">
    <location>
        <begin position="62"/>
        <end position="81"/>
    </location>
</feature>
<dbReference type="EMBL" id="AUZX01015872">
    <property type="protein sequence ID" value="EQD27960.1"/>
    <property type="molecule type" value="Genomic_DNA"/>
</dbReference>
<feature type="transmembrane region" description="Helical" evidence="1">
    <location>
        <begin position="93"/>
        <end position="114"/>
    </location>
</feature>
<keyword evidence="1" id="KW-0472">Membrane</keyword>
<proteinExistence type="predicted"/>
<feature type="transmembrane region" description="Helical" evidence="1">
    <location>
        <begin position="6"/>
        <end position="21"/>
    </location>
</feature>
<dbReference type="InterPro" id="IPR058247">
    <property type="entry name" value="DUF1453"/>
</dbReference>
<evidence type="ECO:0008006" key="3">
    <source>
        <dbReference type="Google" id="ProtNLM"/>
    </source>
</evidence>
<keyword evidence="1" id="KW-1133">Transmembrane helix</keyword>
<reference evidence="2" key="2">
    <citation type="journal article" date="2014" name="ISME J.">
        <title>Microbial stratification in low pH oxic and suboxic macroscopic growths along an acid mine drainage.</title>
        <authorList>
            <person name="Mendez-Garcia C."/>
            <person name="Mesa V."/>
            <person name="Sprenger R.R."/>
            <person name="Richter M."/>
            <person name="Diez M.S."/>
            <person name="Solano J."/>
            <person name="Bargiela R."/>
            <person name="Golyshina O.V."/>
            <person name="Manteca A."/>
            <person name="Ramos J.L."/>
            <person name="Gallego J.R."/>
            <person name="Llorente I."/>
            <person name="Martins Dos Santos V.A."/>
            <person name="Jensen O.N."/>
            <person name="Pelaez A.I."/>
            <person name="Sanchez J."/>
            <person name="Ferrer M."/>
        </authorList>
    </citation>
    <scope>NUCLEOTIDE SEQUENCE</scope>
</reference>
<reference evidence="2" key="1">
    <citation type="submission" date="2013-08" db="EMBL/GenBank/DDBJ databases">
        <authorList>
            <person name="Mendez C."/>
            <person name="Richter M."/>
            <person name="Ferrer M."/>
            <person name="Sanchez J."/>
        </authorList>
    </citation>
    <scope>NUCLEOTIDE SEQUENCE</scope>
</reference>
<evidence type="ECO:0000256" key="1">
    <source>
        <dbReference type="SAM" id="Phobius"/>
    </source>
</evidence>
<keyword evidence="1" id="KW-0812">Transmembrane</keyword>